<reference evidence="3" key="1">
    <citation type="submission" date="2024-07" db="EMBL/GenBank/DDBJ databases">
        <authorList>
            <person name="Yu S.T."/>
        </authorList>
    </citation>
    <scope>NUCLEOTIDE SEQUENCE</scope>
    <source>
        <strain evidence="3">R44</strain>
    </source>
</reference>
<proteinExistence type="predicted"/>
<evidence type="ECO:0000259" key="2">
    <source>
        <dbReference type="Pfam" id="PF00144"/>
    </source>
</evidence>
<dbReference type="Pfam" id="PF00144">
    <property type="entry name" value="Beta-lactamase"/>
    <property type="match status" value="1"/>
</dbReference>
<dbReference type="SUPFAM" id="SSF56601">
    <property type="entry name" value="beta-lactamase/transpeptidase-like"/>
    <property type="match status" value="1"/>
</dbReference>
<protein>
    <submittedName>
        <fullName evidence="3">Serine hydrolase domain-containing protein</fullName>
        <ecNumber evidence="3">3.-.-.-</ecNumber>
    </submittedName>
</protein>
<dbReference type="EMBL" id="CP163444">
    <property type="protein sequence ID" value="XDQ71574.1"/>
    <property type="molecule type" value="Genomic_DNA"/>
</dbReference>
<feature type="signal peptide" evidence="1">
    <location>
        <begin position="1"/>
        <end position="33"/>
    </location>
</feature>
<dbReference type="RefSeq" id="WP_369144253.1">
    <property type="nucleotide sequence ID" value="NZ_CP163444.1"/>
</dbReference>
<gene>
    <name evidence="3" type="ORF">AB5J54_14060</name>
</gene>
<accession>A0AB39SWJ1</accession>
<dbReference type="InterPro" id="IPR012338">
    <property type="entry name" value="Beta-lactam/transpept-like"/>
</dbReference>
<dbReference type="EC" id="3.-.-.-" evidence="3"/>
<dbReference type="GO" id="GO:0016787">
    <property type="term" value="F:hydrolase activity"/>
    <property type="evidence" value="ECO:0007669"/>
    <property type="project" value="UniProtKB-KW"/>
</dbReference>
<dbReference type="InterPro" id="IPR050491">
    <property type="entry name" value="AmpC-like"/>
</dbReference>
<evidence type="ECO:0000313" key="3">
    <source>
        <dbReference type="EMBL" id="XDQ71574.1"/>
    </source>
</evidence>
<keyword evidence="3" id="KW-0378">Hydrolase</keyword>
<dbReference type="AlphaFoldDB" id="A0AB39SWJ1"/>
<name>A0AB39SWJ1_9ACTN</name>
<dbReference type="Gene3D" id="3.40.710.10">
    <property type="entry name" value="DD-peptidase/beta-lactamase superfamily"/>
    <property type="match status" value="1"/>
</dbReference>
<dbReference type="PANTHER" id="PTHR46825:SF7">
    <property type="entry name" value="D-ALANYL-D-ALANINE CARBOXYPEPTIDASE"/>
    <property type="match status" value="1"/>
</dbReference>
<organism evidence="3">
    <name type="scientific">Streptomyces sp. R44</name>
    <dbReference type="NCBI Taxonomy" id="3238633"/>
    <lineage>
        <taxon>Bacteria</taxon>
        <taxon>Bacillati</taxon>
        <taxon>Actinomycetota</taxon>
        <taxon>Actinomycetes</taxon>
        <taxon>Kitasatosporales</taxon>
        <taxon>Streptomycetaceae</taxon>
        <taxon>Streptomyces</taxon>
    </lineage>
</organism>
<dbReference type="PANTHER" id="PTHR46825">
    <property type="entry name" value="D-ALANYL-D-ALANINE-CARBOXYPEPTIDASE/ENDOPEPTIDASE AMPH"/>
    <property type="match status" value="1"/>
</dbReference>
<dbReference type="InterPro" id="IPR001466">
    <property type="entry name" value="Beta-lactam-related"/>
</dbReference>
<feature type="chain" id="PRO_5044332720" evidence="1">
    <location>
        <begin position="34"/>
        <end position="387"/>
    </location>
</feature>
<sequence length="387" mass="41480">MSAARTARRARTVLAATVVAGLTATVLATPALAAAKPAPAHHKDHAATQRALDAAVADGVPGAVAQARDGHDRWTGTAGERKGDDRYRVGSITKTFTATVLLQLQAEGRIDLDDPVEKWLPGVVRGNGHDGSRITVRQLLNHTSGIYSYTEDPAFQERVFGPGFLEHRYDTWTPRQLVAVAMAHKPDFEPGAAWNYSNTNFVLAGMVIEKVTGRPYGKAVENRIIKPLKLRATTVPGTRSAMPEPSSPAYSKLSRDVNAPVHEVSDLNPSIAGAAGEIISDSRDLQTFYSALLKGRLLTKDGLKEMTTTVPISPEYPNVGYGLGLMKQKLSCGEEVWGHGGGIHGSTSLAHVTRDGEHSLAGNFNADWTGDTEKVVEAEFCGTDPKK</sequence>
<feature type="domain" description="Beta-lactamase-related" evidence="2">
    <location>
        <begin position="51"/>
        <end position="350"/>
    </location>
</feature>
<keyword evidence="1" id="KW-0732">Signal</keyword>
<evidence type="ECO:0000256" key="1">
    <source>
        <dbReference type="SAM" id="SignalP"/>
    </source>
</evidence>